<accession>A0ACC6M8C2</accession>
<gene>
    <name evidence="1" type="ORF">SH601_14570</name>
</gene>
<proteinExistence type="predicted"/>
<evidence type="ECO:0000313" key="2">
    <source>
        <dbReference type="Proteomes" id="UP001277972"/>
    </source>
</evidence>
<dbReference type="EMBL" id="JAWZSR010000009">
    <property type="protein sequence ID" value="MDX8047209.1"/>
    <property type="molecule type" value="Genomic_DNA"/>
</dbReference>
<reference evidence="1" key="1">
    <citation type="submission" date="2023-11" db="EMBL/GenBank/DDBJ databases">
        <title>Gracilibacillus pellucida a moderately halophilic bacterium isolated from saline soil in Xinjiang province.</title>
        <authorList>
            <person name="Zhang Z."/>
            <person name="Tan F."/>
            <person name="Wang Y."/>
            <person name="Xia M."/>
        </authorList>
    </citation>
    <scope>NUCLEOTIDE SEQUENCE</scope>
    <source>
        <strain evidence="1">S3-1-1</strain>
    </source>
</reference>
<sequence>MKKRWIFWWVANLFWAIIFAMGVGFLMFRDVDAAGVAQTPELAIFSSILFGLLFVIPFIIQVVWLILNFTLKKRAESIQ</sequence>
<name>A0ACC6M8C2_9BACI</name>
<protein>
    <submittedName>
        <fullName evidence="1">DUF3923 family protein</fullName>
    </submittedName>
</protein>
<dbReference type="Proteomes" id="UP001277972">
    <property type="component" value="Unassembled WGS sequence"/>
</dbReference>
<organism evidence="1 2">
    <name type="scientific">Gracilibacillus pellucidus</name>
    <dbReference type="NCBI Taxonomy" id="3095368"/>
    <lineage>
        <taxon>Bacteria</taxon>
        <taxon>Bacillati</taxon>
        <taxon>Bacillota</taxon>
        <taxon>Bacilli</taxon>
        <taxon>Bacillales</taxon>
        <taxon>Bacillaceae</taxon>
        <taxon>Gracilibacillus</taxon>
    </lineage>
</organism>
<evidence type="ECO:0000313" key="1">
    <source>
        <dbReference type="EMBL" id="MDX8047209.1"/>
    </source>
</evidence>
<comment type="caution">
    <text evidence="1">The sequence shown here is derived from an EMBL/GenBank/DDBJ whole genome shotgun (WGS) entry which is preliminary data.</text>
</comment>
<keyword evidence="2" id="KW-1185">Reference proteome</keyword>